<dbReference type="EMBL" id="FNTI01000001">
    <property type="protein sequence ID" value="SEC76875.1"/>
    <property type="molecule type" value="Genomic_DNA"/>
</dbReference>
<dbReference type="Proteomes" id="UP000183208">
    <property type="component" value="Unassembled WGS sequence"/>
</dbReference>
<accession>A0A1M6W5A1</accession>
<proteinExistence type="predicted"/>
<keyword evidence="1" id="KW-0175">Coiled coil</keyword>
<organism evidence="2 3">
    <name type="scientific">Bradyrhizobium lablabi</name>
    <dbReference type="NCBI Taxonomy" id="722472"/>
    <lineage>
        <taxon>Bacteria</taxon>
        <taxon>Pseudomonadati</taxon>
        <taxon>Pseudomonadota</taxon>
        <taxon>Alphaproteobacteria</taxon>
        <taxon>Hyphomicrobiales</taxon>
        <taxon>Nitrobacteraceae</taxon>
        <taxon>Bradyrhizobium</taxon>
    </lineage>
</organism>
<dbReference type="RefSeq" id="WP_074818790.1">
    <property type="nucleotide sequence ID" value="NZ_FNTI01000001.1"/>
</dbReference>
<evidence type="ECO:0000313" key="3">
    <source>
        <dbReference type="Proteomes" id="UP000183208"/>
    </source>
</evidence>
<name>A0A1M6W5A1_9BRAD</name>
<sequence length="68" mass="7455">MPCPFCADEKDELAPVCASCGRDTAIPKALIAERIELLQKRDALRAELAEANARLAARRRRKPPAKPA</sequence>
<evidence type="ECO:0000313" key="2">
    <source>
        <dbReference type="EMBL" id="SEC76875.1"/>
    </source>
</evidence>
<gene>
    <name evidence="2" type="ORF">SAMN05444171_2216</name>
</gene>
<dbReference type="AlphaFoldDB" id="A0A1M6W5A1"/>
<evidence type="ECO:0000256" key="1">
    <source>
        <dbReference type="SAM" id="Coils"/>
    </source>
</evidence>
<protein>
    <submittedName>
        <fullName evidence="2">Uncharacterized protein</fullName>
    </submittedName>
</protein>
<dbReference type="OrthoDB" id="8129942at2"/>
<reference evidence="2 3" key="1">
    <citation type="submission" date="2016-10" db="EMBL/GenBank/DDBJ databases">
        <authorList>
            <person name="de Groot N.N."/>
        </authorList>
    </citation>
    <scope>NUCLEOTIDE SEQUENCE [LARGE SCALE GENOMIC DNA]</scope>
    <source>
        <strain evidence="2 3">GAS522</strain>
    </source>
</reference>
<feature type="coiled-coil region" evidence="1">
    <location>
        <begin position="34"/>
        <end position="61"/>
    </location>
</feature>